<dbReference type="EMBL" id="CP029194">
    <property type="protein sequence ID" value="QES20159.1"/>
    <property type="molecule type" value="Genomic_DNA"/>
</dbReference>
<dbReference type="SMART" id="SM00530">
    <property type="entry name" value="HTH_XRE"/>
    <property type="match status" value="1"/>
</dbReference>
<accession>A0A5P2AVD8</accession>
<dbReference type="Pfam" id="PF01381">
    <property type="entry name" value="HTH_3"/>
    <property type="match status" value="1"/>
</dbReference>
<reference evidence="2 3" key="1">
    <citation type="submission" date="2018-05" db="EMBL/GenBank/DDBJ databases">
        <title>Streptomyces venezuelae.</title>
        <authorList>
            <person name="Kim W."/>
            <person name="Lee N."/>
            <person name="Cho B.-K."/>
        </authorList>
    </citation>
    <scope>NUCLEOTIDE SEQUENCE [LARGE SCALE GENOMIC DNA]</scope>
    <source>
        <strain evidence="2 3">ATCC 15068</strain>
    </source>
</reference>
<dbReference type="InterPro" id="IPR010982">
    <property type="entry name" value="Lambda_DNA-bd_dom_sf"/>
</dbReference>
<dbReference type="PROSITE" id="PS50943">
    <property type="entry name" value="HTH_CROC1"/>
    <property type="match status" value="1"/>
</dbReference>
<dbReference type="AlphaFoldDB" id="A0A5P2AVD8"/>
<dbReference type="GO" id="GO:0003677">
    <property type="term" value="F:DNA binding"/>
    <property type="evidence" value="ECO:0007669"/>
    <property type="project" value="InterPro"/>
</dbReference>
<dbReference type="RefSeq" id="WP_150266674.1">
    <property type="nucleotide sequence ID" value="NZ_CP029194.1"/>
</dbReference>
<proteinExistence type="predicted"/>
<evidence type="ECO:0000259" key="1">
    <source>
        <dbReference type="PROSITE" id="PS50943"/>
    </source>
</evidence>
<dbReference type="OrthoDB" id="4273809at2"/>
<evidence type="ECO:0000313" key="2">
    <source>
        <dbReference type="EMBL" id="QES20159.1"/>
    </source>
</evidence>
<gene>
    <name evidence="2" type="ORF">DEJ46_14455</name>
</gene>
<dbReference type="SUPFAM" id="SSF47413">
    <property type="entry name" value="lambda repressor-like DNA-binding domains"/>
    <property type="match status" value="1"/>
</dbReference>
<sequence>MPGAQDLDPGDSIEQYLGNMVREARLTLGREWTQAYVAKQVFSSGSRLSEIERGEDPPDRDLAKKLEIVLRLPAGSLVNLVKILTDQNVRDYAKTYMRRQLEATAIHEFSIVVPGLLQTADYARAVMEAGLAGDSGQIGGFVGRRLERQAVLDQPDPPWMMIVLDEASLRRDMGGGRVMREQIEHLLAMCDRPNVNIQVLPMRGTPVPGSVALLTLPKGERGAYTEGFSTGNYTEEPAEVMRFQRVYDLLQQGALGVRASLELMRAIAKEHDD</sequence>
<name>A0A5P2AVD8_STRVZ</name>
<evidence type="ECO:0000313" key="3">
    <source>
        <dbReference type="Proteomes" id="UP000324106"/>
    </source>
</evidence>
<dbReference type="CDD" id="cd00093">
    <property type="entry name" value="HTH_XRE"/>
    <property type="match status" value="1"/>
</dbReference>
<feature type="domain" description="HTH cro/C1-type" evidence="1">
    <location>
        <begin position="21"/>
        <end position="77"/>
    </location>
</feature>
<protein>
    <submittedName>
        <fullName evidence="2">Transcriptional regulator</fullName>
    </submittedName>
</protein>
<organism evidence="2 3">
    <name type="scientific">Streptomyces venezuelae</name>
    <dbReference type="NCBI Taxonomy" id="54571"/>
    <lineage>
        <taxon>Bacteria</taxon>
        <taxon>Bacillati</taxon>
        <taxon>Actinomycetota</taxon>
        <taxon>Actinomycetes</taxon>
        <taxon>Kitasatosporales</taxon>
        <taxon>Streptomycetaceae</taxon>
        <taxon>Streptomyces</taxon>
    </lineage>
</organism>
<dbReference type="InterPro" id="IPR001387">
    <property type="entry name" value="Cro/C1-type_HTH"/>
</dbReference>
<dbReference type="Gene3D" id="1.10.260.40">
    <property type="entry name" value="lambda repressor-like DNA-binding domains"/>
    <property type="match status" value="1"/>
</dbReference>
<dbReference type="Pfam" id="PF19054">
    <property type="entry name" value="DUF5753"/>
    <property type="match status" value="1"/>
</dbReference>
<dbReference type="InterPro" id="IPR043917">
    <property type="entry name" value="DUF5753"/>
</dbReference>
<dbReference type="Proteomes" id="UP000324106">
    <property type="component" value="Chromosome"/>
</dbReference>